<keyword evidence="1" id="KW-1133">Transmembrane helix</keyword>
<feature type="transmembrane region" description="Helical" evidence="1">
    <location>
        <begin position="127"/>
        <end position="146"/>
    </location>
</feature>
<evidence type="ECO:0000256" key="1">
    <source>
        <dbReference type="SAM" id="Phobius"/>
    </source>
</evidence>
<evidence type="ECO:0000313" key="2">
    <source>
        <dbReference type="EMBL" id="ONH31961.1"/>
    </source>
</evidence>
<evidence type="ECO:0000313" key="3">
    <source>
        <dbReference type="Proteomes" id="UP000188929"/>
    </source>
</evidence>
<keyword evidence="1" id="KW-0812">Transmembrane</keyword>
<dbReference type="Proteomes" id="UP000188929">
    <property type="component" value="Unassembled WGS sequence"/>
</dbReference>
<proteinExistence type="predicted"/>
<sequence length="156" mass="16343">MEVDGRLVALISRGEETRIAVPPGSHRVRAWTSWIPSHPVIVGVADGETATMAVAGRGDTATSQFLSGCRGPRLTADRAEGGSGGPPTAPADLRGRSWVALFMYVTYALQLLGLLAVINGVAAHDTARVALIVAGTVLLVGCWAARRPWGHRAAPR</sequence>
<feature type="transmembrane region" description="Helical" evidence="1">
    <location>
        <begin position="98"/>
        <end position="121"/>
    </location>
</feature>
<comment type="caution">
    <text evidence="2">The sequence shown here is derived from an EMBL/GenBank/DDBJ whole genome shotgun (WGS) entry which is preliminary data.</text>
</comment>
<gene>
    <name evidence="2" type="ORF">BL253_07515</name>
</gene>
<protein>
    <submittedName>
        <fullName evidence="2">Uncharacterized protein</fullName>
    </submittedName>
</protein>
<dbReference type="EMBL" id="MOMC01000014">
    <property type="protein sequence ID" value="ONH31961.1"/>
    <property type="molecule type" value="Genomic_DNA"/>
</dbReference>
<keyword evidence="1" id="KW-0472">Membrane</keyword>
<accession>A0A1V2IHQ5</accession>
<name>A0A1V2IHQ5_9ACTN</name>
<keyword evidence="3" id="KW-1185">Reference proteome</keyword>
<organism evidence="2 3">
    <name type="scientific">Pseudofrankia asymbiotica</name>
    <dbReference type="NCBI Taxonomy" id="1834516"/>
    <lineage>
        <taxon>Bacteria</taxon>
        <taxon>Bacillati</taxon>
        <taxon>Actinomycetota</taxon>
        <taxon>Actinomycetes</taxon>
        <taxon>Frankiales</taxon>
        <taxon>Frankiaceae</taxon>
        <taxon>Pseudofrankia</taxon>
    </lineage>
</organism>
<dbReference type="AlphaFoldDB" id="A0A1V2IHQ5"/>
<reference evidence="3" key="1">
    <citation type="submission" date="2016-10" db="EMBL/GenBank/DDBJ databases">
        <title>Frankia sp. NRRL B-16386 Genome sequencing.</title>
        <authorList>
            <person name="Ghodhbane-Gtari F."/>
            <person name="Swanson E."/>
            <person name="Gueddou A."/>
            <person name="Hezbri K."/>
            <person name="Ktari K."/>
            <person name="Nouioui I."/>
            <person name="Morris K."/>
            <person name="Simpson S."/>
            <person name="Abebe-Akele F."/>
            <person name="Thomas K."/>
            <person name="Gtari M."/>
            <person name="Tisa L.S."/>
        </authorList>
    </citation>
    <scope>NUCLEOTIDE SEQUENCE [LARGE SCALE GENOMIC DNA]</scope>
    <source>
        <strain evidence="3">NRRL B-16386</strain>
    </source>
</reference>